<dbReference type="GO" id="GO:0009696">
    <property type="term" value="P:salicylic acid metabolic process"/>
    <property type="evidence" value="ECO:0007669"/>
    <property type="project" value="TreeGrafter"/>
</dbReference>
<evidence type="ECO:0000256" key="8">
    <source>
        <dbReference type="ARBA" id="ARBA00051735"/>
    </source>
</evidence>
<evidence type="ECO:0000256" key="12">
    <source>
        <dbReference type="ARBA" id="ARBA00052600"/>
    </source>
</evidence>
<evidence type="ECO:0000256" key="1">
    <source>
        <dbReference type="ARBA" id="ARBA00022801"/>
    </source>
</evidence>
<comment type="catalytic activity">
    <reaction evidence="8">
        <text>a disubstituted aliphatic (S)-hydroxynitrile = a ketone + hydrogen cyanide</text>
        <dbReference type="Rhea" id="RHEA:56592"/>
        <dbReference type="ChEBI" id="CHEBI:17087"/>
        <dbReference type="ChEBI" id="CHEBI:18407"/>
        <dbReference type="ChEBI" id="CHEBI:140597"/>
        <dbReference type="EC" id="4.1.2.47"/>
    </reaction>
</comment>
<evidence type="ECO:0000256" key="7">
    <source>
        <dbReference type="ARBA" id="ARBA00051647"/>
    </source>
</evidence>
<sequence length="221" mass="24611">MESIKKHFVVVHGVCHGAWCWYKVKSALESKGHKVTALDLAACGINTKQIEQVETFSEYSEPLLELLASLAPEENVVLVGHSFGGISIAMAMDKFPHKVEFAVFVSAFIPDTIHNPSYVLQKDLELAKSLIRRGSLFFEELSKAEYFSKEGYGSVECAYVVCSHDVAIPVEFQQWMIQNSGVSEVRQINGADHMVMISKPQELSSCLLVIAEKAQLKKNIF</sequence>
<dbReference type="SUPFAM" id="SSF53474">
    <property type="entry name" value="alpha/beta-Hydrolases"/>
    <property type="match status" value="1"/>
</dbReference>
<evidence type="ECO:0000256" key="6">
    <source>
        <dbReference type="ARBA" id="ARBA00050608"/>
    </source>
</evidence>
<evidence type="ECO:0000256" key="4">
    <source>
        <dbReference type="ARBA" id="ARBA00050262"/>
    </source>
</evidence>
<comment type="catalytic activity">
    <reaction evidence="9">
        <text>acrolein + hydrogen cyanide = (2S)-2-hydroxybut-3-enenitrile</text>
        <dbReference type="Rhea" id="RHEA:77411"/>
        <dbReference type="ChEBI" id="CHEBI:15368"/>
        <dbReference type="ChEBI" id="CHEBI:18407"/>
        <dbReference type="ChEBI" id="CHEBI:197356"/>
    </reaction>
</comment>
<organism evidence="22 23">
    <name type="scientific">Arachis hypogaea</name>
    <name type="common">Peanut</name>
    <dbReference type="NCBI Taxonomy" id="3818"/>
    <lineage>
        <taxon>Eukaryota</taxon>
        <taxon>Viridiplantae</taxon>
        <taxon>Streptophyta</taxon>
        <taxon>Embryophyta</taxon>
        <taxon>Tracheophyta</taxon>
        <taxon>Spermatophyta</taxon>
        <taxon>Magnoliopsida</taxon>
        <taxon>eudicotyledons</taxon>
        <taxon>Gunneridae</taxon>
        <taxon>Pentapetalae</taxon>
        <taxon>rosids</taxon>
        <taxon>fabids</taxon>
        <taxon>Fabales</taxon>
        <taxon>Fabaceae</taxon>
        <taxon>Papilionoideae</taxon>
        <taxon>50 kb inversion clade</taxon>
        <taxon>dalbergioids sensu lato</taxon>
        <taxon>Dalbergieae</taxon>
        <taxon>Pterocarpus clade</taxon>
        <taxon>Arachis</taxon>
    </lineage>
</organism>
<dbReference type="Proteomes" id="UP000289738">
    <property type="component" value="Unassembled WGS sequence"/>
</dbReference>
<protein>
    <recommendedName>
        <fullName evidence="17">(S)-hydroxynitrile lyase</fullName>
        <ecNumber evidence="16">4.1.2.47</ecNumber>
    </recommendedName>
    <alternativeName>
        <fullName evidence="18">2-hydroxy-2-methylpropanenitrile lyase</fullName>
    </alternativeName>
    <alternativeName>
        <fullName evidence="19">Acetone cyanohydrin lyase</fullName>
    </alternativeName>
    <alternativeName>
        <fullName evidence="20">Hydroxynitrile lyase</fullName>
    </alternativeName>
</protein>
<evidence type="ECO:0000256" key="18">
    <source>
        <dbReference type="ARBA" id="ARBA00076040"/>
    </source>
</evidence>
<accession>A0A444WSX6</accession>
<evidence type="ECO:0000313" key="22">
    <source>
        <dbReference type="EMBL" id="RYQ80513.1"/>
    </source>
</evidence>
<dbReference type="EMBL" id="SDMP01000021">
    <property type="protein sequence ID" value="RYQ80513.1"/>
    <property type="molecule type" value="Genomic_DNA"/>
</dbReference>
<comment type="catalytic activity">
    <reaction evidence="3">
        <text>a monosubstituted aliphatic (S)-hydroxynitrile = an aldehyde + hydrogen cyanide</text>
        <dbReference type="Rhea" id="RHEA:56588"/>
        <dbReference type="ChEBI" id="CHEBI:17478"/>
        <dbReference type="ChEBI" id="CHEBI:18407"/>
        <dbReference type="ChEBI" id="CHEBI:140596"/>
        <dbReference type="EC" id="4.1.2.47"/>
    </reaction>
</comment>
<comment type="catalytic activity">
    <reaction evidence="12">
        <text>2,2-dimethylpropanal + hydrogen cyanide = (2S)-2-hydroxy-3,3-dimethylbutanenitrile</text>
        <dbReference type="Rhea" id="RHEA:77407"/>
        <dbReference type="ChEBI" id="CHEBI:18407"/>
        <dbReference type="ChEBI" id="CHEBI:141557"/>
        <dbReference type="ChEBI" id="CHEBI:197355"/>
    </reaction>
</comment>
<dbReference type="Pfam" id="PF00561">
    <property type="entry name" value="Abhydrolase_1"/>
    <property type="match status" value="1"/>
</dbReference>
<comment type="catalytic activity">
    <reaction evidence="2">
        <text>4-methoxybenzaldehyde + hydrogen cyanide = (2S)-2-hydroxy-2-(4-methoxyphenyl)acetonitrile</text>
        <dbReference type="Rhea" id="RHEA:77447"/>
        <dbReference type="ChEBI" id="CHEBI:18407"/>
        <dbReference type="ChEBI" id="CHEBI:28235"/>
        <dbReference type="ChEBI" id="CHEBI:197328"/>
    </reaction>
</comment>
<comment type="catalytic activity">
    <reaction evidence="11">
        <text>3-formylthiophene + hydrogen cyanide = (2S)-2-hydroxy-2-(thiophen-3-yl)acetonitrile</text>
        <dbReference type="Rhea" id="RHEA:77459"/>
        <dbReference type="ChEBI" id="CHEBI:18407"/>
        <dbReference type="ChEBI" id="CHEBI:87611"/>
        <dbReference type="ChEBI" id="CHEBI:197333"/>
    </reaction>
</comment>
<evidence type="ECO:0000256" key="13">
    <source>
        <dbReference type="ARBA" id="ARBA00052609"/>
    </source>
</evidence>
<evidence type="ECO:0000256" key="2">
    <source>
        <dbReference type="ARBA" id="ARBA00050104"/>
    </source>
</evidence>
<dbReference type="InterPro" id="IPR045889">
    <property type="entry name" value="MES/HNL"/>
</dbReference>
<comment type="catalytic activity">
    <reaction evidence="13">
        <text>cyclohexanecarbaldehyde + hydrogen cyanide = (2S)-2-cyclohexyl-2-hydroxyacetonitrile</text>
        <dbReference type="Rhea" id="RHEA:77423"/>
        <dbReference type="ChEBI" id="CHEBI:18407"/>
        <dbReference type="ChEBI" id="CHEBI:197359"/>
        <dbReference type="ChEBI" id="CHEBI:197360"/>
    </reaction>
</comment>
<comment type="similarity">
    <text evidence="15">Belongs to the AB hydrolase superfamily. Hydroxynitrile lyase family.</text>
</comment>
<feature type="domain" description="AB hydrolase-1" evidence="21">
    <location>
        <begin position="7"/>
        <end position="113"/>
    </location>
</feature>
<comment type="catalytic activity">
    <reaction evidence="4">
        <text>2-hydroxy-2-methylpropanenitrile = acetone + hydrogen cyanide</text>
        <dbReference type="Rhea" id="RHEA:11932"/>
        <dbReference type="ChEBI" id="CHEBI:15347"/>
        <dbReference type="ChEBI" id="CHEBI:15348"/>
        <dbReference type="ChEBI" id="CHEBI:18407"/>
    </reaction>
    <physiologicalReaction direction="left-to-right" evidence="4">
        <dbReference type="Rhea" id="RHEA:11933"/>
    </physiologicalReaction>
</comment>
<evidence type="ECO:0000256" key="19">
    <source>
        <dbReference type="ARBA" id="ARBA00078291"/>
    </source>
</evidence>
<dbReference type="PANTHER" id="PTHR10992:SF1083">
    <property type="entry name" value="METHYLESTERASE 1"/>
    <property type="match status" value="1"/>
</dbReference>
<dbReference type="GO" id="GO:0047606">
    <property type="term" value="F:(S)-hydroxynitrile lyase activity"/>
    <property type="evidence" value="ECO:0007669"/>
    <property type="project" value="UniProtKB-EC"/>
</dbReference>
<reference evidence="22 23" key="1">
    <citation type="submission" date="2019-01" db="EMBL/GenBank/DDBJ databases">
        <title>Sequencing of cultivated peanut Arachis hypogaea provides insights into genome evolution and oil improvement.</title>
        <authorList>
            <person name="Chen X."/>
        </authorList>
    </citation>
    <scope>NUCLEOTIDE SEQUENCE [LARGE SCALE GENOMIC DNA]</scope>
    <source>
        <strain evidence="23">cv. Fuhuasheng</strain>
        <tissue evidence="22">Leaves</tissue>
    </source>
</reference>
<evidence type="ECO:0000256" key="3">
    <source>
        <dbReference type="ARBA" id="ARBA00050241"/>
    </source>
</evidence>
<evidence type="ECO:0000313" key="23">
    <source>
        <dbReference type="Proteomes" id="UP000289738"/>
    </source>
</evidence>
<dbReference type="Gene3D" id="3.40.50.1820">
    <property type="entry name" value="alpha/beta hydrolase"/>
    <property type="match status" value="2"/>
</dbReference>
<dbReference type="GO" id="GO:0080031">
    <property type="term" value="F:methyl salicylate esterase activity"/>
    <property type="evidence" value="ECO:0007669"/>
    <property type="project" value="TreeGrafter"/>
</dbReference>
<dbReference type="InterPro" id="IPR029058">
    <property type="entry name" value="AB_hydrolase_fold"/>
</dbReference>
<dbReference type="FunFam" id="3.40.50.1820:FF:000051">
    <property type="entry name" value="(S)-hydroxynitrile lyase"/>
    <property type="match status" value="1"/>
</dbReference>
<keyword evidence="23" id="KW-1185">Reference proteome</keyword>
<comment type="caution">
    <text evidence="22">The sequence shown here is derived from an EMBL/GenBank/DDBJ whole genome shotgun (WGS) entry which is preliminary data.</text>
</comment>
<dbReference type="PANTHER" id="PTHR10992">
    <property type="entry name" value="METHYLESTERASE FAMILY MEMBER"/>
    <property type="match status" value="1"/>
</dbReference>
<comment type="catalytic activity">
    <reaction evidence="7">
        <text>butan-2-one + hydrogen cyanide = 2-hydroxy-2-methylbutanenitrile</text>
        <dbReference type="Rhea" id="RHEA:77467"/>
        <dbReference type="ChEBI" id="CHEBI:18407"/>
        <dbReference type="ChEBI" id="CHEBI:28398"/>
        <dbReference type="ChEBI" id="CHEBI:60954"/>
    </reaction>
    <physiologicalReaction direction="right-to-left" evidence="7">
        <dbReference type="Rhea" id="RHEA:77469"/>
    </physiologicalReaction>
</comment>
<dbReference type="GO" id="GO:0080030">
    <property type="term" value="F:methyl indole-3-acetate esterase activity"/>
    <property type="evidence" value="ECO:0007669"/>
    <property type="project" value="TreeGrafter"/>
</dbReference>
<evidence type="ECO:0000259" key="21">
    <source>
        <dbReference type="Pfam" id="PF00561"/>
    </source>
</evidence>
<evidence type="ECO:0000256" key="17">
    <source>
        <dbReference type="ARBA" id="ARBA00069221"/>
    </source>
</evidence>
<comment type="catalytic activity">
    <reaction evidence="5">
        <text>benzaldehyde + hydrogen cyanide = (S)-mandelonitrile</text>
        <dbReference type="Rhea" id="RHEA:77427"/>
        <dbReference type="ChEBI" id="CHEBI:17169"/>
        <dbReference type="ChEBI" id="CHEBI:18407"/>
        <dbReference type="ChEBI" id="CHEBI:36941"/>
    </reaction>
</comment>
<dbReference type="InterPro" id="IPR000073">
    <property type="entry name" value="AB_hydrolase_1"/>
</dbReference>
<evidence type="ECO:0000256" key="20">
    <source>
        <dbReference type="ARBA" id="ARBA00079794"/>
    </source>
</evidence>
<proteinExistence type="inferred from homology"/>
<evidence type="ECO:0000256" key="15">
    <source>
        <dbReference type="ARBA" id="ARBA00060885"/>
    </source>
</evidence>
<keyword evidence="1" id="KW-0378">Hydrolase</keyword>
<evidence type="ECO:0000256" key="16">
    <source>
        <dbReference type="ARBA" id="ARBA00066572"/>
    </source>
</evidence>
<name>A0A444WSX6_ARAHY</name>
<dbReference type="EC" id="4.1.2.47" evidence="16"/>
<dbReference type="AlphaFoldDB" id="A0A444WSX6"/>
<comment type="catalytic activity">
    <reaction evidence="6">
        <text>formylthiophene + hydrogen cyanide = (2R)-2-hydroxy-2-(thiophen-2-yl)acetonitrile</text>
        <dbReference type="Rhea" id="RHEA:77455"/>
        <dbReference type="ChEBI" id="CHEBI:18407"/>
        <dbReference type="ChEBI" id="CHEBI:87301"/>
        <dbReference type="ChEBI" id="CHEBI:197332"/>
    </reaction>
</comment>
<evidence type="ECO:0000256" key="14">
    <source>
        <dbReference type="ARBA" id="ARBA00052826"/>
    </source>
</evidence>
<dbReference type="GO" id="GO:0080032">
    <property type="term" value="F:methyl jasmonate esterase activity"/>
    <property type="evidence" value="ECO:0007669"/>
    <property type="project" value="TreeGrafter"/>
</dbReference>
<comment type="catalytic activity">
    <reaction evidence="14">
        <text>an aromatic (S)-hydroxynitrile = an aromatic aldehyde + hydrogen cyanide</text>
        <dbReference type="Rhea" id="RHEA:54660"/>
        <dbReference type="ChEBI" id="CHEBI:18407"/>
        <dbReference type="ChEBI" id="CHEBI:33855"/>
        <dbReference type="ChEBI" id="CHEBI:138306"/>
        <dbReference type="EC" id="4.1.2.47"/>
    </reaction>
</comment>
<gene>
    <name evidence="22" type="ORF">Ahy_Scaffold1g106877</name>
</gene>
<evidence type="ECO:0000256" key="5">
    <source>
        <dbReference type="ARBA" id="ARBA00050358"/>
    </source>
</evidence>
<evidence type="ECO:0000256" key="10">
    <source>
        <dbReference type="ARBA" id="ARBA00052033"/>
    </source>
</evidence>
<dbReference type="GO" id="GO:0009694">
    <property type="term" value="P:jasmonic acid metabolic process"/>
    <property type="evidence" value="ECO:0007669"/>
    <property type="project" value="TreeGrafter"/>
</dbReference>
<comment type="catalytic activity">
    <reaction evidence="10">
        <text>2-methylpropanal + hydrogen cyanide = (2S)-2-hydroxy-3-methylbutanenitrile</text>
        <dbReference type="Rhea" id="RHEA:77403"/>
        <dbReference type="ChEBI" id="CHEBI:18407"/>
        <dbReference type="ChEBI" id="CHEBI:48943"/>
        <dbReference type="ChEBI" id="CHEBI:197354"/>
    </reaction>
</comment>
<evidence type="ECO:0000256" key="11">
    <source>
        <dbReference type="ARBA" id="ARBA00052511"/>
    </source>
</evidence>
<evidence type="ECO:0000256" key="9">
    <source>
        <dbReference type="ARBA" id="ARBA00051977"/>
    </source>
</evidence>